<gene>
    <name evidence="1" type="ORF">H0A68_19605</name>
</gene>
<evidence type="ECO:0000313" key="2">
    <source>
        <dbReference type="Proteomes" id="UP000580517"/>
    </source>
</evidence>
<accession>A0A853FG76</accession>
<comment type="caution">
    <text evidence="1">The sequence shown here is derived from an EMBL/GenBank/DDBJ whole genome shotgun (WGS) entry which is preliminary data.</text>
</comment>
<evidence type="ECO:0000313" key="1">
    <source>
        <dbReference type="EMBL" id="NYT39083.1"/>
    </source>
</evidence>
<dbReference type="EMBL" id="JACCEW010000011">
    <property type="protein sequence ID" value="NYT39083.1"/>
    <property type="molecule type" value="Genomic_DNA"/>
</dbReference>
<protein>
    <recommendedName>
        <fullName evidence="3">HNH endonuclease</fullName>
    </recommendedName>
</protein>
<dbReference type="OrthoDB" id="9052589at2"/>
<dbReference type="Proteomes" id="UP000580517">
    <property type="component" value="Unassembled WGS sequence"/>
</dbReference>
<dbReference type="RefSeq" id="WP_129971589.1">
    <property type="nucleotide sequence ID" value="NZ_JACCEW010000011.1"/>
</dbReference>
<keyword evidence="2" id="KW-1185">Reference proteome</keyword>
<sequence>MKRDNFLAPVKTALAKRAGYRCSYPGCNAITVGPSEEGQMAVANTGTAAHISAAAGGKGSRRFDKNMTEEQRTSIENGIWCCRDHGTLIDTDEVTYSSSMLRGWRAVAEKKAQLRQAHGDDVQLIEHPDLAKLGLVPDRLTLDGNFLNTSVGNAVVFSCIAEIWGKEVADSARDFLIEYARNCFIHSKAQAVVIDFVENGITVCDDGTQFDLHTLAQPDFGRGGGLAYRALLSSLRINAVSTSRNASNNNVLTIPLVKDSAGLLAHNPCALAISHEQLRLNILDFSELSSCNRIYIVAPNFMTYSDGPRCETVLETAMKTHENVVLVIPQVSSAVLEHFRKRFPSTEVLSW</sequence>
<reference evidence="1 2" key="1">
    <citation type="submission" date="2020-07" db="EMBL/GenBank/DDBJ databases">
        <title>Taxonomic revisions and descriptions of new bacterial species based on genomic comparisons in the high-G+C-content subgroup of the family Alcaligenaceae.</title>
        <authorList>
            <person name="Szabo A."/>
            <person name="Felfoldi T."/>
        </authorList>
    </citation>
    <scope>NUCLEOTIDE SEQUENCE [LARGE SCALE GENOMIC DNA]</scope>
    <source>
        <strain evidence="1 2">DSM 25264</strain>
    </source>
</reference>
<evidence type="ECO:0008006" key="3">
    <source>
        <dbReference type="Google" id="ProtNLM"/>
    </source>
</evidence>
<proteinExistence type="predicted"/>
<dbReference type="AlphaFoldDB" id="A0A853FG76"/>
<organism evidence="1 2">
    <name type="scientific">Allopusillimonas soli</name>
    <dbReference type="NCBI Taxonomy" id="659016"/>
    <lineage>
        <taxon>Bacteria</taxon>
        <taxon>Pseudomonadati</taxon>
        <taxon>Pseudomonadota</taxon>
        <taxon>Betaproteobacteria</taxon>
        <taxon>Burkholderiales</taxon>
        <taxon>Alcaligenaceae</taxon>
        <taxon>Allopusillimonas</taxon>
    </lineage>
</organism>
<name>A0A853FG76_9BURK</name>